<dbReference type="Gene3D" id="3.30.70.270">
    <property type="match status" value="1"/>
</dbReference>
<dbReference type="SMART" id="SM00267">
    <property type="entry name" value="GGDEF"/>
    <property type="match status" value="1"/>
</dbReference>
<keyword evidence="3" id="KW-0812">Transmembrane</keyword>
<dbReference type="EMBL" id="ARYL01000074">
    <property type="protein sequence ID" value="KCZ99321.1"/>
    <property type="molecule type" value="Genomic_DNA"/>
</dbReference>
<dbReference type="PANTHER" id="PTHR45138">
    <property type="entry name" value="REGULATORY COMPONENTS OF SENSORY TRANSDUCTION SYSTEM"/>
    <property type="match status" value="1"/>
</dbReference>
<dbReference type="PROSITE" id="PS50887">
    <property type="entry name" value="GGDEF"/>
    <property type="match status" value="1"/>
</dbReference>
<proteinExistence type="predicted"/>
<organism evidence="5 6">
    <name type="scientific">Hyphomonas oceanitis SCH89</name>
    <dbReference type="NCBI Taxonomy" id="1280953"/>
    <lineage>
        <taxon>Bacteria</taxon>
        <taxon>Pseudomonadati</taxon>
        <taxon>Pseudomonadota</taxon>
        <taxon>Alphaproteobacteria</taxon>
        <taxon>Hyphomonadales</taxon>
        <taxon>Hyphomonadaceae</taxon>
        <taxon>Hyphomonas</taxon>
    </lineage>
</organism>
<dbReference type="SUPFAM" id="SSF55073">
    <property type="entry name" value="Nucleotide cyclase"/>
    <property type="match status" value="1"/>
</dbReference>
<dbReference type="InterPro" id="IPR029787">
    <property type="entry name" value="Nucleotide_cyclase"/>
</dbReference>
<feature type="transmembrane region" description="Helical" evidence="3">
    <location>
        <begin position="12"/>
        <end position="33"/>
    </location>
</feature>
<sequence length="248" mass="26893">MRLSEHEWKAARTIVSVTLAATAISFVSIWTWAHIDPVLTLRRCYEAAIVMPLLIAPLCSFGVQRAHLKVRKLSDQNEHLANHDELTGLSNRRAFFARAEAMQSRMGAVSSVFACAIADIDDFKRINDQHGHDAGDRVLKCLSDILAGIAPPDVVIARLGGEEFAIAGYFASEGIARFWFDALVREIASCQPAGHDVTVSLGWCVAQGGENLSTLLNRADRALYASKAAGKNQAGKAERGPLRVVAIA</sequence>
<dbReference type="Pfam" id="PF00990">
    <property type="entry name" value="GGDEF"/>
    <property type="match status" value="1"/>
</dbReference>
<evidence type="ECO:0000256" key="3">
    <source>
        <dbReference type="SAM" id="Phobius"/>
    </source>
</evidence>
<dbReference type="InterPro" id="IPR043128">
    <property type="entry name" value="Rev_trsase/Diguanyl_cyclase"/>
</dbReference>
<evidence type="ECO:0000259" key="4">
    <source>
        <dbReference type="PROSITE" id="PS50887"/>
    </source>
</evidence>
<dbReference type="InterPro" id="IPR000160">
    <property type="entry name" value="GGDEF_dom"/>
</dbReference>
<dbReference type="NCBIfam" id="TIGR00254">
    <property type="entry name" value="GGDEF"/>
    <property type="match status" value="1"/>
</dbReference>
<reference evidence="5 6" key="1">
    <citation type="journal article" date="2014" name="Antonie Van Leeuwenhoek">
        <title>Hyphomonas beringensis sp. nov. and Hyphomonas chukchiensis sp. nov., isolated from surface seawater of the Bering Sea and Chukchi Sea.</title>
        <authorList>
            <person name="Li C."/>
            <person name="Lai Q."/>
            <person name="Li G."/>
            <person name="Dong C."/>
            <person name="Wang J."/>
            <person name="Liao Y."/>
            <person name="Shao Z."/>
        </authorList>
    </citation>
    <scope>NUCLEOTIDE SEQUENCE [LARGE SCALE GENOMIC DNA]</scope>
    <source>
        <strain evidence="5 6">SCH89</strain>
    </source>
</reference>
<name>A0A059G115_9PROT</name>
<feature type="domain" description="GGDEF" evidence="4">
    <location>
        <begin position="111"/>
        <end position="239"/>
    </location>
</feature>
<evidence type="ECO:0000313" key="6">
    <source>
        <dbReference type="Proteomes" id="UP000024942"/>
    </source>
</evidence>
<gene>
    <name evidence="5" type="ORF">HOC_19966</name>
</gene>
<dbReference type="eggNOG" id="COG3706">
    <property type="taxonomic scope" value="Bacteria"/>
</dbReference>
<dbReference type="InterPro" id="IPR050469">
    <property type="entry name" value="Diguanylate_Cyclase"/>
</dbReference>
<dbReference type="EC" id="2.7.7.65" evidence="1"/>
<dbReference type="RefSeq" id="WP_051625157.1">
    <property type="nucleotide sequence ID" value="NZ_ARYL01000074.1"/>
</dbReference>
<keyword evidence="3" id="KW-0472">Membrane</keyword>
<accession>A0A059G115</accession>
<dbReference type="GO" id="GO:0052621">
    <property type="term" value="F:diguanylate cyclase activity"/>
    <property type="evidence" value="ECO:0007669"/>
    <property type="project" value="UniProtKB-EC"/>
</dbReference>
<dbReference type="PANTHER" id="PTHR45138:SF9">
    <property type="entry name" value="DIGUANYLATE CYCLASE DGCM-RELATED"/>
    <property type="match status" value="1"/>
</dbReference>
<dbReference type="PATRIC" id="fig|1280953.3.peg.3978"/>
<keyword evidence="3" id="KW-1133">Transmembrane helix</keyword>
<dbReference type="Proteomes" id="UP000024942">
    <property type="component" value="Unassembled WGS sequence"/>
</dbReference>
<dbReference type="STRING" id="1280953.HOC_19966"/>
<comment type="caution">
    <text evidence="5">The sequence shown here is derived from an EMBL/GenBank/DDBJ whole genome shotgun (WGS) entry which is preliminary data.</text>
</comment>
<dbReference type="CDD" id="cd01949">
    <property type="entry name" value="GGDEF"/>
    <property type="match status" value="1"/>
</dbReference>
<dbReference type="AlphaFoldDB" id="A0A059G115"/>
<comment type="catalytic activity">
    <reaction evidence="2">
        <text>2 GTP = 3',3'-c-di-GMP + 2 diphosphate</text>
        <dbReference type="Rhea" id="RHEA:24898"/>
        <dbReference type="ChEBI" id="CHEBI:33019"/>
        <dbReference type="ChEBI" id="CHEBI:37565"/>
        <dbReference type="ChEBI" id="CHEBI:58805"/>
        <dbReference type="EC" id="2.7.7.65"/>
    </reaction>
</comment>
<protein>
    <recommendedName>
        <fullName evidence="1">diguanylate cyclase</fullName>
        <ecNumber evidence="1">2.7.7.65</ecNumber>
    </recommendedName>
</protein>
<evidence type="ECO:0000256" key="1">
    <source>
        <dbReference type="ARBA" id="ARBA00012528"/>
    </source>
</evidence>
<evidence type="ECO:0000256" key="2">
    <source>
        <dbReference type="ARBA" id="ARBA00034247"/>
    </source>
</evidence>
<evidence type="ECO:0000313" key="5">
    <source>
        <dbReference type="EMBL" id="KCZ99321.1"/>
    </source>
</evidence>
<dbReference type="OrthoDB" id="9812260at2"/>
<feature type="transmembrane region" description="Helical" evidence="3">
    <location>
        <begin position="45"/>
        <end position="63"/>
    </location>
</feature>
<keyword evidence="6" id="KW-1185">Reference proteome</keyword>